<dbReference type="Gene3D" id="3.30.1540.20">
    <property type="entry name" value="MutL, C-terminal domain, dimerisation subdomain"/>
    <property type="match status" value="1"/>
</dbReference>
<sequence length="623" mass="67484">MPIHILPDALVARIAAGEVVERPASVVKELVENAIDAGATDIRIECAEGGKRLIRVTDNGSGIPAAEAALAFAHHATSKLASADDLAEIHTLGFRGEALASIASVSQVTCITRHADEAGGTLLRFDGGRLIAQERIGRTPGTTMTVEHLFARVPARLKFLKSTQTERGHIDGIVTRYALAYPHIRFTLVHDGRVSFQSLGTGNLRDVLVEVYGADATAQMAEVGDAGQMSDWRLEIEAISNLQSPISVYGYASLPTLDHANRSKITLFVNGRPVQDAKLSYAVVQAYHTLLMTGRYPVAVILVRVPPAEVDVNVHPAKAEVRFRDADAVFSAVQRAVRRALLDNMTPPAPPSLLRQWPNDRQESGATALAATDERPSIVEPTAQPPLTGSEAWERVGIARQTGALGGRVPVTDAATSSAPITQPSPLRTQNLPALRILGQLAESYILAEGPEGLYLIDQHAAHERVLWERLLAQHELGALPSQHLLDPVPVTVPAESAYLLEGQRDMLRDLGFEIEPFGGNTFLVRAVPALMIQDDIATALREIVADLEMGDAALRKDLEARVLRRVCKRMAIKAGRVLSFAEMQALVRDLEACESPRTCPHGRPTMIYVGLKQIEKEFGRLG</sequence>
<dbReference type="NCBIfam" id="TIGR00585">
    <property type="entry name" value="mutl"/>
    <property type="match status" value="1"/>
</dbReference>
<evidence type="ECO:0000313" key="8">
    <source>
        <dbReference type="EMBL" id="PJF46587.1"/>
    </source>
</evidence>
<dbReference type="Gene3D" id="3.30.565.10">
    <property type="entry name" value="Histidine kinase-like ATPase, C-terminal domain"/>
    <property type="match status" value="1"/>
</dbReference>
<dbReference type="Gene3D" id="3.30.230.10">
    <property type="match status" value="1"/>
</dbReference>
<dbReference type="Proteomes" id="UP000230790">
    <property type="component" value="Unassembled WGS sequence"/>
</dbReference>
<feature type="domain" description="DNA mismatch repair protein S5" evidence="7">
    <location>
        <begin position="208"/>
        <end position="342"/>
    </location>
</feature>
<dbReference type="InterPro" id="IPR014790">
    <property type="entry name" value="MutL_C"/>
</dbReference>
<evidence type="ECO:0000256" key="2">
    <source>
        <dbReference type="ARBA" id="ARBA00022763"/>
    </source>
</evidence>
<dbReference type="GO" id="GO:0006298">
    <property type="term" value="P:mismatch repair"/>
    <property type="evidence" value="ECO:0007669"/>
    <property type="project" value="UniProtKB-UniRule"/>
</dbReference>
<gene>
    <name evidence="4" type="primary">mutL</name>
    <name evidence="8" type="ORF">CUN48_13035</name>
</gene>
<dbReference type="InterPro" id="IPR020568">
    <property type="entry name" value="Ribosomal_Su5_D2-typ_SF"/>
</dbReference>
<dbReference type="Pfam" id="PF01119">
    <property type="entry name" value="DNA_mis_repair"/>
    <property type="match status" value="1"/>
</dbReference>
<dbReference type="InterPro" id="IPR036890">
    <property type="entry name" value="HATPase_C_sf"/>
</dbReference>
<dbReference type="CDD" id="cd00782">
    <property type="entry name" value="MutL_Trans"/>
    <property type="match status" value="1"/>
</dbReference>
<keyword evidence="2 4" id="KW-0227">DNA damage</keyword>
<feature type="region of interest" description="Disordered" evidence="5">
    <location>
        <begin position="344"/>
        <end position="386"/>
    </location>
</feature>
<dbReference type="InterPro" id="IPR014762">
    <property type="entry name" value="DNA_mismatch_repair_CS"/>
</dbReference>
<accession>A0A2M8Q9V8</accession>
<dbReference type="PANTHER" id="PTHR10073:SF12">
    <property type="entry name" value="DNA MISMATCH REPAIR PROTEIN MLH1"/>
    <property type="match status" value="1"/>
</dbReference>
<dbReference type="Gene3D" id="3.30.1370.100">
    <property type="entry name" value="MutL, C-terminal domain, regulatory subdomain"/>
    <property type="match status" value="1"/>
</dbReference>
<protein>
    <recommendedName>
        <fullName evidence="4">DNA mismatch repair protein MutL</fullName>
    </recommendedName>
</protein>
<dbReference type="Pfam" id="PF08676">
    <property type="entry name" value="MutL_C"/>
    <property type="match status" value="1"/>
</dbReference>
<dbReference type="SMART" id="SM01340">
    <property type="entry name" value="DNA_mis_repair"/>
    <property type="match status" value="1"/>
</dbReference>
<reference evidence="8 9" key="1">
    <citation type="submission" date="2017-11" db="EMBL/GenBank/DDBJ databases">
        <title>Evolution of Phototrophy in the Chloroflexi Phylum Driven by Horizontal Gene Transfer.</title>
        <authorList>
            <person name="Ward L.M."/>
            <person name="Hemp J."/>
            <person name="Shih P.M."/>
            <person name="Mcglynn S.E."/>
            <person name="Fischer W."/>
        </authorList>
    </citation>
    <scope>NUCLEOTIDE SEQUENCE [LARGE SCALE GENOMIC DNA]</scope>
    <source>
        <strain evidence="8">JP3_7</strain>
    </source>
</reference>
<feature type="domain" description="MutL C-terminal dimerisation" evidence="6">
    <location>
        <begin position="437"/>
        <end position="579"/>
    </location>
</feature>
<evidence type="ECO:0000259" key="7">
    <source>
        <dbReference type="SMART" id="SM01340"/>
    </source>
</evidence>
<dbReference type="SUPFAM" id="SSF118116">
    <property type="entry name" value="DNA mismatch repair protein MutL"/>
    <property type="match status" value="1"/>
</dbReference>
<dbReference type="PROSITE" id="PS00058">
    <property type="entry name" value="DNA_MISMATCH_REPAIR_1"/>
    <property type="match status" value="1"/>
</dbReference>
<organism evidence="8 9">
    <name type="scientific">Candidatus Thermofonsia Clade 3 bacterium</name>
    <dbReference type="NCBI Taxonomy" id="2364212"/>
    <lineage>
        <taxon>Bacteria</taxon>
        <taxon>Bacillati</taxon>
        <taxon>Chloroflexota</taxon>
        <taxon>Candidatus Thermofontia</taxon>
        <taxon>Candidatus Thermofonsia Clade 3</taxon>
    </lineage>
</organism>
<dbReference type="GO" id="GO:0032300">
    <property type="term" value="C:mismatch repair complex"/>
    <property type="evidence" value="ECO:0007669"/>
    <property type="project" value="InterPro"/>
</dbReference>
<dbReference type="EMBL" id="PGTN01000131">
    <property type="protein sequence ID" value="PJF46587.1"/>
    <property type="molecule type" value="Genomic_DNA"/>
</dbReference>
<comment type="function">
    <text evidence="4">This protein is involved in the repair of mismatches in DNA. It is required for dam-dependent methyl-directed DNA mismatch repair. May act as a 'molecular matchmaker', a protein that promotes the formation of a stable complex between two or more DNA-binding proteins in an ATP-dependent manner without itself being part of a final effector complex.</text>
</comment>
<dbReference type="Pfam" id="PF13589">
    <property type="entry name" value="HATPase_c_3"/>
    <property type="match status" value="1"/>
</dbReference>
<evidence type="ECO:0000256" key="3">
    <source>
        <dbReference type="ARBA" id="ARBA00023204"/>
    </source>
</evidence>
<dbReference type="PANTHER" id="PTHR10073">
    <property type="entry name" value="DNA MISMATCH REPAIR PROTEIN MLH, PMS, MUTL"/>
    <property type="match status" value="1"/>
</dbReference>
<evidence type="ECO:0000256" key="4">
    <source>
        <dbReference type="HAMAP-Rule" id="MF_00149"/>
    </source>
</evidence>
<dbReference type="InterPro" id="IPR014721">
    <property type="entry name" value="Ribsml_uS5_D2-typ_fold_subgr"/>
</dbReference>
<dbReference type="InterPro" id="IPR042120">
    <property type="entry name" value="MutL_C_dimsub"/>
</dbReference>
<dbReference type="InterPro" id="IPR002099">
    <property type="entry name" value="MutL/Mlh/PMS"/>
</dbReference>
<evidence type="ECO:0000256" key="5">
    <source>
        <dbReference type="SAM" id="MobiDB-lite"/>
    </source>
</evidence>
<evidence type="ECO:0000259" key="6">
    <source>
        <dbReference type="SMART" id="SM00853"/>
    </source>
</evidence>
<dbReference type="FunFam" id="3.30.565.10:FF:000003">
    <property type="entry name" value="DNA mismatch repair endonuclease MutL"/>
    <property type="match status" value="1"/>
</dbReference>
<dbReference type="GO" id="GO:0030983">
    <property type="term" value="F:mismatched DNA binding"/>
    <property type="evidence" value="ECO:0007669"/>
    <property type="project" value="InterPro"/>
</dbReference>
<dbReference type="GO" id="GO:0140664">
    <property type="term" value="F:ATP-dependent DNA damage sensor activity"/>
    <property type="evidence" value="ECO:0007669"/>
    <property type="project" value="InterPro"/>
</dbReference>
<dbReference type="HAMAP" id="MF_00149">
    <property type="entry name" value="DNA_mis_repair"/>
    <property type="match status" value="1"/>
</dbReference>
<proteinExistence type="inferred from homology"/>
<name>A0A2M8Q9V8_9CHLR</name>
<comment type="caution">
    <text evidence="8">The sequence shown here is derived from an EMBL/GenBank/DDBJ whole genome shotgun (WGS) entry which is preliminary data.</text>
</comment>
<dbReference type="CDD" id="cd16926">
    <property type="entry name" value="HATPase_MutL-MLH-PMS-like"/>
    <property type="match status" value="1"/>
</dbReference>
<dbReference type="InterPro" id="IPR013507">
    <property type="entry name" value="DNA_mismatch_S5_2-like"/>
</dbReference>
<evidence type="ECO:0000256" key="1">
    <source>
        <dbReference type="ARBA" id="ARBA00006082"/>
    </source>
</evidence>
<dbReference type="AlphaFoldDB" id="A0A2M8Q9V8"/>
<dbReference type="SUPFAM" id="SSF54211">
    <property type="entry name" value="Ribosomal protein S5 domain 2-like"/>
    <property type="match status" value="1"/>
</dbReference>
<dbReference type="GO" id="GO:0005524">
    <property type="term" value="F:ATP binding"/>
    <property type="evidence" value="ECO:0007669"/>
    <property type="project" value="InterPro"/>
</dbReference>
<keyword evidence="3 4" id="KW-0234">DNA repair</keyword>
<evidence type="ECO:0000313" key="9">
    <source>
        <dbReference type="Proteomes" id="UP000230790"/>
    </source>
</evidence>
<comment type="similarity">
    <text evidence="1 4">Belongs to the DNA mismatch repair MutL/HexB family.</text>
</comment>
<dbReference type="InterPro" id="IPR020667">
    <property type="entry name" value="DNA_mismatch_repair_MutL"/>
</dbReference>
<dbReference type="SMART" id="SM00853">
    <property type="entry name" value="MutL_C"/>
    <property type="match status" value="1"/>
</dbReference>
<dbReference type="GO" id="GO:0016887">
    <property type="term" value="F:ATP hydrolysis activity"/>
    <property type="evidence" value="ECO:0007669"/>
    <property type="project" value="InterPro"/>
</dbReference>
<dbReference type="InterPro" id="IPR037198">
    <property type="entry name" value="MutL_C_sf"/>
</dbReference>
<dbReference type="InterPro" id="IPR042121">
    <property type="entry name" value="MutL_C_regsub"/>
</dbReference>
<dbReference type="SUPFAM" id="SSF55874">
    <property type="entry name" value="ATPase domain of HSP90 chaperone/DNA topoisomerase II/histidine kinase"/>
    <property type="match status" value="1"/>
</dbReference>
<dbReference type="InterPro" id="IPR038973">
    <property type="entry name" value="MutL/Mlh/Pms-like"/>
</dbReference>